<name>A0ABW0LKA5_9BACI</name>
<evidence type="ECO:0000256" key="7">
    <source>
        <dbReference type="ARBA" id="ARBA00022840"/>
    </source>
</evidence>
<dbReference type="Pfam" id="PF07730">
    <property type="entry name" value="HisKA_3"/>
    <property type="match status" value="1"/>
</dbReference>
<comment type="catalytic activity">
    <reaction evidence="1">
        <text>ATP + protein L-histidine = ADP + protein N-phospho-L-histidine.</text>
        <dbReference type="EC" id="2.7.13.3"/>
    </reaction>
</comment>
<feature type="domain" description="Signal transduction histidine kinase subgroup 3 dimerisation and phosphoacceptor" evidence="10">
    <location>
        <begin position="176"/>
        <end position="234"/>
    </location>
</feature>
<keyword evidence="7" id="KW-0067">ATP-binding</keyword>
<comment type="caution">
    <text evidence="11">The sequence shown here is derived from an EMBL/GenBank/DDBJ whole genome shotgun (WGS) entry which is preliminary data.</text>
</comment>
<evidence type="ECO:0000256" key="2">
    <source>
        <dbReference type="ARBA" id="ARBA00012438"/>
    </source>
</evidence>
<keyword evidence="6 11" id="KW-0418">Kinase</keyword>
<evidence type="ECO:0000259" key="10">
    <source>
        <dbReference type="Pfam" id="PF07730"/>
    </source>
</evidence>
<proteinExistence type="predicted"/>
<evidence type="ECO:0000313" key="11">
    <source>
        <dbReference type="EMBL" id="MFC5465432.1"/>
    </source>
</evidence>
<keyword evidence="4" id="KW-0808">Transferase</keyword>
<dbReference type="Proteomes" id="UP001596147">
    <property type="component" value="Unassembled WGS sequence"/>
</dbReference>
<dbReference type="EC" id="2.7.13.3" evidence="2"/>
<evidence type="ECO:0000256" key="1">
    <source>
        <dbReference type="ARBA" id="ARBA00000085"/>
    </source>
</evidence>
<dbReference type="CDD" id="cd16917">
    <property type="entry name" value="HATPase_UhpB-NarQ-NarX-like"/>
    <property type="match status" value="1"/>
</dbReference>
<evidence type="ECO:0000256" key="3">
    <source>
        <dbReference type="ARBA" id="ARBA00022553"/>
    </source>
</evidence>
<keyword evidence="8" id="KW-0902">Two-component regulatory system</keyword>
<keyword evidence="9" id="KW-0472">Membrane</keyword>
<evidence type="ECO:0000256" key="4">
    <source>
        <dbReference type="ARBA" id="ARBA00022679"/>
    </source>
</evidence>
<dbReference type="RefSeq" id="WP_382351775.1">
    <property type="nucleotide sequence ID" value="NZ_JBHSMC010000014.1"/>
</dbReference>
<organism evidence="11 12">
    <name type="scientific">Lederbergia graminis</name>
    <dbReference type="NCBI Taxonomy" id="735518"/>
    <lineage>
        <taxon>Bacteria</taxon>
        <taxon>Bacillati</taxon>
        <taxon>Bacillota</taxon>
        <taxon>Bacilli</taxon>
        <taxon>Bacillales</taxon>
        <taxon>Bacillaceae</taxon>
        <taxon>Lederbergia</taxon>
    </lineage>
</organism>
<accession>A0ABW0LKA5</accession>
<evidence type="ECO:0000256" key="8">
    <source>
        <dbReference type="ARBA" id="ARBA00023012"/>
    </source>
</evidence>
<keyword evidence="5" id="KW-0547">Nucleotide-binding</keyword>
<protein>
    <recommendedName>
        <fullName evidence="2">histidine kinase</fullName>
        <ecNumber evidence="2">2.7.13.3</ecNumber>
    </recommendedName>
</protein>
<dbReference type="EMBL" id="JBHSMC010000014">
    <property type="protein sequence ID" value="MFC5465432.1"/>
    <property type="molecule type" value="Genomic_DNA"/>
</dbReference>
<evidence type="ECO:0000313" key="12">
    <source>
        <dbReference type="Proteomes" id="UP001596147"/>
    </source>
</evidence>
<gene>
    <name evidence="11" type="ORF">ACFPM4_11790</name>
</gene>
<dbReference type="Gene3D" id="1.20.5.1930">
    <property type="match status" value="1"/>
</dbReference>
<dbReference type="PANTHER" id="PTHR24421">
    <property type="entry name" value="NITRATE/NITRITE SENSOR PROTEIN NARX-RELATED"/>
    <property type="match status" value="1"/>
</dbReference>
<dbReference type="InterPro" id="IPR036890">
    <property type="entry name" value="HATPase_C_sf"/>
</dbReference>
<keyword evidence="12" id="KW-1185">Reference proteome</keyword>
<keyword evidence="9" id="KW-0812">Transmembrane</keyword>
<feature type="transmembrane region" description="Helical" evidence="9">
    <location>
        <begin position="121"/>
        <end position="141"/>
    </location>
</feature>
<dbReference type="PANTHER" id="PTHR24421:SF10">
    <property type="entry name" value="NITRATE_NITRITE SENSOR PROTEIN NARQ"/>
    <property type="match status" value="1"/>
</dbReference>
<dbReference type="GO" id="GO:0016301">
    <property type="term" value="F:kinase activity"/>
    <property type="evidence" value="ECO:0007669"/>
    <property type="project" value="UniProtKB-KW"/>
</dbReference>
<feature type="transmembrane region" description="Helical" evidence="9">
    <location>
        <begin position="56"/>
        <end position="85"/>
    </location>
</feature>
<keyword evidence="3" id="KW-0597">Phosphoprotein</keyword>
<feature type="transmembrane region" description="Helical" evidence="9">
    <location>
        <begin position="6"/>
        <end position="23"/>
    </location>
</feature>
<evidence type="ECO:0000256" key="5">
    <source>
        <dbReference type="ARBA" id="ARBA00022741"/>
    </source>
</evidence>
<sequence length="367" mass="42669">MKGKVWFIRLALFSFLWIVFFLSERIQDTYFPFVLFICAVAFCLYFFLPIMKRPVILYILLHTLLFSLVFMDIALNWLTIFIFYIVLEAIFHLPKKVLISFSIYSALLIVFAFLYRNDWSFVLAIIICFILFLLISLNQYIWERKDQQYLYDQLLGEYRQLKRSKIEHERVVRLEERTRIARDIHDSVGHKLTALLMQLQMISMENDSDEYKELKRLAAESLEETRHAVKTLKNDEVAGIASVLQLIRKLEAENHLLVRFTTKQGVLNTDLSNEQSITLYRSIQEGLTNAMKHSSSREVSVTLGRSAIGALEWVISNPITSPIPFELGFGLTAMKERVEEQGGSFRVYQTEKAFVVEGSMPVKGMTA</sequence>
<feature type="transmembrane region" description="Helical" evidence="9">
    <location>
        <begin position="97"/>
        <end position="115"/>
    </location>
</feature>
<keyword evidence="9" id="KW-1133">Transmembrane helix</keyword>
<evidence type="ECO:0000256" key="9">
    <source>
        <dbReference type="SAM" id="Phobius"/>
    </source>
</evidence>
<dbReference type="InterPro" id="IPR011712">
    <property type="entry name" value="Sig_transdc_His_kin_sub3_dim/P"/>
</dbReference>
<dbReference type="InterPro" id="IPR050482">
    <property type="entry name" value="Sensor_HK_TwoCompSys"/>
</dbReference>
<reference evidence="12" key="1">
    <citation type="journal article" date="2019" name="Int. J. Syst. Evol. Microbiol.">
        <title>The Global Catalogue of Microorganisms (GCM) 10K type strain sequencing project: providing services to taxonomists for standard genome sequencing and annotation.</title>
        <authorList>
            <consortium name="The Broad Institute Genomics Platform"/>
            <consortium name="The Broad Institute Genome Sequencing Center for Infectious Disease"/>
            <person name="Wu L."/>
            <person name="Ma J."/>
        </authorList>
    </citation>
    <scope>NUCLEOTIDE SEQUENCE [LARGE SCALE GENOMIC DNA]</scope>
    <source>
        <strain evidence="12">CGMCC 1.12237</strain>
    </source>
</reference>
<dbReference type="Gene3D" id="3.30.565.10">
    <property type="entry name" value="Histidine kinase-like ATPase, C-terminal domain"/>
    <property type="match status" value="1"/>
</dbReference>
<evidence type="ECO:0000256" key="6">
    <source>
        <dbReference type="ARBA" id="ARBA00022777"/>
    </source>
</evidence>
<feature type="transmembrane region" description="Helical" evidence="9">
    <location>
        <begin position="30"/>
        <end position="50"/>
    </location>
</feature>